<dbReference type="Gene3D" id="1.20.120.730">
    <property type="entry name" value="Sec23/Sec24 helical domain"/>
    <property type="match status" value="1"/>
</dbReference>
<proteinExistence type="predicted"/>
<dbReference type="EMBL" id="GL377310">
    <property type="protein sequence ID" value="EFI94103.1"/>
    <property type="molecule type" value="Genomic_DNA"/>
</dbReference>
<gene>
    <name evidence="1" type="ORF">SCHCODRAFT_17158</name>
</gene>
<protein>
    <submittedName>
        <fullName evidence="1">Uncharacterized protein</fullName>
    </submittedName>
</protein>
<sequence>MFMEAHGVYLAAPTLPALPTLLSRQVHAIIARRAHERGGRTLKFAIARQNLDGAEVEFADMLVEDENNGSMAYLDYMTYIHRKITHILSDGAEPVGFRNSSVW</sequence>
<dbReference type="Proteomes" id="UP000007431">
    <property type="component" value="Unassembled WGS sequence"/>
</dbReference>
<reference evidence="1 2" key="1">
    <citation type="journal article" date="2010" name="Nat. Biotechnol.">
        <title>Genome sequence of the model mushroom Schizophyllum commune.</title>
        <authorList>
            <person name="Ohm R.A."/>
            <person name="de Jong J.F."/>
            <person name="Lugones L.G."/>
            <person name="Aerts A."/>
            <person name="Kothe E."/>
            <person name="Stajich J.E."/>
            <person name="de Vries R.P."/>
            <person name="Record E."/>
            <person name="Levasseur A."/>
            <person name="Baker S.E."/>
            <person name="Bartholomew K.A."/>
            <person name="Coutinho P.M."/>
            <person name="Erdmann S."/>
            <person name="Fowler T.J."/>
            <person name="Gathman A.C."/>
            <person name="Lombard V."/>
            <person name="Henrissat B."/>
            <person name="Knabe N."/>
            <person name="Kuees U."/>
            <person name="Lilly W.W."/>
            <person name="Lindquist E."/>
            <person name="Lucas S."/>
            <person name="Magnuson J.K."/>
            <person name="Piumi F."/>
            <person name="Raudaskoski M."/>
            <person name="Salamov A."/>
            <person name="Schmutz J."/>
            <person name="Schwarze F.W.M.R."/>
            <person name="vanKuyk P.A."/>
            <person name="Horton J.S."/>
            <person name="Grigoriev I.V."/>
            <person name="Woesten H.A.B."/>
        </authorList>
    </citation>
    <scope>NUCLEOTIDE SEQUENCE [LARGE SCALE GENOMIC DNA]</scope>
    <source>
        <strain evidence="2">H4-8 / FGSC 9210</strain>
    </source>
</reference>
<dbReference type="InterPro" id="IPR036180">
    <property type="entry name" value="Gelsolin-like_dom_sf"/>
</dbReference>
<dbReference type="InParanoid" id="D8QE52"/>
<organism evidence="2">
    <name type="scientific">Schizophyllum commune (strain H4-8 / FGSC 9210)</name>
    <name type="common">Split gill fungus</name>
    <dbReference type="NCBI Taxonomy" id="578458"/>
    <lineage>
        <taxon>Eukaryota</taxon>
        <taxon>Fungi</taxon>
        <taxon>Dikarya</taxon>
        <taxon>Basidiomycota</taxon>
        <taxon>Agaricomycotina</taxon>
        <taxon>Agaricomycetes</taxon>
        <taxon>Agaricomycetidae</taxon>
        <taxon>Agaricales</taxon>
        <taxon>Schizophyllaceae</taxon>
        <taxon>Schizophyllum</taxon>
    </lineage>
</organism>
<dbReference type="HOGENOM" id="CLU_2265284_0_0_1"/>
<evidence type="ECO:0000313" key="2">
    <source>
        <dbReference type="Proteomes" id="UP000007431"/>
    </source>
</evidence>
<accession>D8QE52</accession>
<dbReference type="Gene3D" id="3.40.20.10">
    <property type="entry name" value="Severin"/>
    <property type="match status" value="1"/>
</dbReference>
<evidence type="ECO:0000313" key="1">
    <source>
        <dbReference type="EMBL" id="EFI94103.1"/>
    </source>
</evidence>
<dbReference type="STRING" id="578458.D8QE52"/>
<dbReference type="VEuPathDB" id="FungiDB:SCHCODRAFT_02512342"/>
<dbReference type="InterPro" id="IPR029006">
    <property type="entry name" value="ADF-H/Gelsolin-like_dom_sf"/>
</dbReference>
<dbReference type="AlphaFoldDB" id="D8QE52"/>
<name>D8QE52_SCHCM</name>
<dbReference type="SUPFAM" id="SSF82754">
    <property type="entry name" value="C-terminal, gelsolin-like domain of Sec23/24"/>
    <property type="match status" value="1"/>
</dbReference>
<keyword evidence="2" id="KW-1185">Reference proteome</keyword>